<organism evidence="8 9">
    <name type="scientific">Streptomyces cuspidosporus</name>
    <dbReference type="NCBI Taxonomy" id="66882"/>
    <lineage>
        <taxon>Bacteria</taxon>
        <taxon>Bacillati</taxon>
        <taxon>Actinomycetota</taxon>
        <taxon>Actinomycetes</taxon>
        <taxon>Kitasatosporales</taxon>
        <taxon>Streptomycetaceae</taxon>
        <taxon>Streptomyces</taxon>
    </lineage>
</organism>
<accession>A0ABN3H520</accession>
<dbReference type="PANTHER" id="PTHR23427:SF2">
    <property type="entry name" value="SURFEIT LOCUS PROTEIN 1"/>
    <property type="match status" value="1"/>
</dbReference>
<feature type="compositionally biased region" description="Low complexity" evidence="7">
    <location>
        <begin position="327"/>
        <end position="346"/>
    </location>
</feature>
<evidence type="ECO:0000256" key="6">
    <source>
        <dbReference type="RuleBase" id="RU363076"/>
    </source>
</evidence>
<evidence type="ECO:0000256" key="1">
    <source>
        <dbReference type="ARBA" id="ARBA00004370"/>
    </source>
</evidence>
<dbReference type="InterPro" id="IPR002994">
    <property type="entry name" value="Surf1/Shy1"/>
</dbReference>
<feature type="region of interest" description="Disordered" evidence="7">
    <location>
        <begin position="1"/>
        <end position="24"/>
    </location>
</feature>
<protein>
    <recommendedName>
        <fullName evidence="6">SURF1-like protein</fullName>
    </recommendedName>
</protein>
<dbReference type="Pfam" id="PF02104">
    <property type="entry name" value="SURF1"/>
    <property type="match status" value="1"/>
</dbReference>
<keyword evidence="4 6" id="KW-1133">Transmembrane helix</keyword>
<evidence type="ECO:0000256" key="5">
    <source>
        <dbReference type="ARBA" id="ARBA00023136"/>
    </source>
</evidence>
<proteinExistence type="inferred from homology"/>
<feature type="transmembrane region" description="Helical" evidence="6">
    <location>
        <begin position="40"/>
        <end position="59"/>
    </location>
</feature>
<comment type="subcellular location">
    <subcellularLocation>
        <location evidence="6">Cell membrane</location>
        <topology evidence="6">Multi-pass membrane protein</topology>
    </subcellularLocation>
    <subcellularLocation>
        <location evidence="1">Membrane</location>
    </subcellularLocation>
</comment>
<gene>
    <name evidence="8" type="ORF">GCM10010246_74030</name>
</gene>
<evidence type="ECO:0000313" key="9">
    <source>
        <dbReference type="Proteomes" id="UP001500253"/>
    </source>
</evidence>
<evidence type="ECO:0000256" key="4">
    <source>
        <dbReference type="ARBA" id="ARBA00022989"/>
    </source>
</evidence>
<comment type="similarity">
    <text evidence="2 6">Belongs to the SURF1 family.</text>
</comment>
<dbReference type="EMBL" id="BAAASD010000051">
    <property type="protein sequence ID" value="GAA2369372.1"/>
    <property type="molecule type" value="Genomic_DNA"/>
</dbReference>
<keyword evidence="9" id="KW-1185">Reference proteome</keyword>
<feature type="region of interest" description="Disordered" evidence="7">
    <location>
        <begin position="286"/>
        <end position="346"/>
    </location>
</feature>
<dbReference type="Proteomes" id="UP001500253">
    <property type="component" value="Unassembled WGS sequence"/>
</dbReference>
<dbReference type="CDD" id="cd06662">
    <property type="entry name" value="SURF1"/>
    <property type="match status" value="1"/>
</dbReference>
<evidence type="ECO:0000256" key="7">
    <source>
        <dbReference type="SAM" id="MobiDB-lite"/>
    </source>
</evidence>
<feature type="region of interest" description="Disordered" evidence="7">
    <location>
        <begin position="224"/>
        <end position="243"/>
    </location>
</feature>
<dbReference type="InterPro" id="IPR045214">
    <property type="entry name" value="Surf1/Surf4"/>
</dbReference>
<keyword evidence="5 6" id="KW-0472">Membrane</keyword>
<dbReference type="PROSITE" id="PS50895">
    <property type="entry name" value="SURF1"/>
    <property type="match status" value="1"/>
</dbReference>
<evidence type="ECO:0000256" key="2">
    <source>
        <dbReference type="ARBA" id="ARBA00007165"/>
    </source>
</evidence>
<reference evidence="8 9" key="1">
    <citation type="journal article" date="2019" name="Int. J. Syst. Evol. Microbiol.">
        <title>The Global Catalogue of Microorganisms (GCM) 10K type strain sequencing project: providing services to taxonomists for standard genome sequencing and annotation.</title>
        <authorList>
            <consortium name="The Broad Institute Genomics Platform"/>
            <consortium name="The Broad Institute Genome Sequencing Center for Infectious Disease"/>
            <person name="Wu L."/>
            <person name="Ma J."/>
        </authorList>
    </citation>
    <scope>NUCLEOTIDE SEQUENCE [LARGE SCALE GENOMIC DNA]</scope>
    <source>
        <strain evidence="8 9">JCM 4316</strain>
    </source>
</reference>
<sequence>MCEPAPPAARDRPSVPPAAGGRPTASTVKDVYRFLLSRQWVILTLVGLVLIPVMIRLGFWQLHRHEHRVAQNELIAKSLAAPAVPVDRLTSPGRTVAHDDMWRTVTAKGRYDTRHEVVVRQRTAADEQSIGYYVITPLVMDDGRAVLVNRGWIPAGNDLTRFPEVPAAPSGEVTVTGRLKADETTGNSGIKDKPGLPARQVMLINSERQAKSLSRPVLGGYIELTRSSPKGAGQPEPVPAPDHSGIGPHMAYAIQWWLFSAGVPIGWVILVRRELKDRAAARAAEAEAEAGSGDGPDPKPGAGPDAGRDAGSDTEPEAGQDAGPGGASQARGGPGAQPAHAGAEAE</sequence>
<keyword evidence="3 6" id="KW-0812">Transmembrane</keyword>
<evidence type="ECO:0000256" key="3">
    <source>
        <dbReference type="ARBA" id="ARBA00022692"/>
    </source>
</evidence>
<comment type="caution">
    <text evidence="6">Lacks conserved residue(s) required for the propagation of feature annotation.</text>
</comment>
<comment type="caution">
    <text evidence="8">The sequence shown here is derived from an EMBL/GenBank/DDBJ whole genome shotgun (WGS) entry which is preliminary data.</text>
</comment>
<dbReference type="PANTHER" id="PTHR23427">
    <property type="entry name" value="SURFEIT LOCUS PROTEIN"/>
    <property type="match status" value="1"/>
</dbReference>
<name>A0ABN3H520_9ACTN</name>
<evidence type="ECO:0000313" key="8">
    <source>
        <dbReference type="EMBL" id="GAA2369372.1"/>
    </source>
</evidence>
<keyword evidence="6" id="KW-1003">Cell membrane</keyword>